<dbReference type="Proteomes" id="UP001157114">
    <property type="component" value="Unassembled WGS sequence"/>
</dbReference>
<name>A0ABQ6GKB6_9BACL</name>
<evidence type="ECO:0000256" key="1">
    <source>
        <dbReference type="SAM" id="SignalP"/>
    </source>
</evidence>
<feature type="chain" id="PRO_5047521511" description="SLH domain-containing protein" evidence="1">
    <location>
        <begin position="24"/>
        <end position="456"/>
    </location>
</feature>
<evidence type="ECO:0000313" key="3">
    <source>
        <dbReference type="EMBL" id="GLX70670.1"/>
    </source>
</evidence>
<protein>
    <recommendedName>
        <fullName evidence="2">SLH domain-containing protein</fullName>
    </recommendedName>
</protein>
<keyword evidence="1" id="KW-0732">Signal</keyword>
<dbReference type="RefSeq" id="WP_284241444.1">
    <property type="nucleotide sequence ID" value="NZ_BSSQ01000019.1"/>
</dbReference>
<gene>
    <name evidence="3" type="ORF">MU1_50160</name>
</gene>
<dbReference type="PROSITE" id="PS51272">
    <property type="entry name" value="SLH"/>
    <property type="match status" value="1"/>
</dbReference>
<keyword evidence="4" id="KW-1185">Reference proteome</keyword>
<dbReference type="EMBL" id="BSSQ01000019">
    <property type="protein sequence ID" value="GLX70670.1"/>
    <property type="molecule type" value="Genomic_DNA"/>
</dbReference>
<comment type="caution">
    <text evidence="3">The sequence shown here is derived from an EMBL/GenBank/DDBJ whole genome shotgun (WGS) entry which is preliminary data.</text>
</comment>
<reference evidence="3 4" key="1">
    <citation type="submission" date="2023-03" db="EMBL/GenBank/DDBJ databases">
        <title>Draft genome sequence of the bacteria which degrade cell wall of Tricholomamatutake.</title>
        <authorList>
            <person name="Konishi Y."/>
            <person name="Fukuta Y."/>
            <person name="Shirasaka N."/>
        </authorList>
    </citation>
    <scope>NUCLEOTIDE SEQUENCE [LARGE SCALE GENOMIC DNA]</scope>
    <source>
        <strain evidence="4">mu1</strain>
    </source>
</reference>
<feature type="signal peptide" evidence="1">
    <location>
        <begin position="1"/>
        <end position="23"/>
    </location>
</feature>
<feature type="domain" description="SLH" evidence="2">
    <location>
        <begin position="291"/>
        <end position="354"/>
    </location>
</feature>
<evidence type="ECO:0000313" key="4">
    <source>
        <dbReference type="Proteomes" id="UP001157114"/>
    </source>
</evidence>
<organism evidence="3 4">
    <name type="scientific">Paenibacillus glycanilyticus</name>
    <dbReference type="NCBI Taxonomy" id="126569"/>
    <lineage>
        <taxon>Bacteria</taxon>
        <taxon>Bacillati</taxon>
        <taxon>Bacillota</taxon>
        <taxon>Bacilli</taxon>
        <taxon>Bacillales</taxon>
        <taxon>Paenibacillaceae</taxon>
        <taxon>Paenibacillus</taxon>
    </lineage>
</organism>
<sequence length="456" mass="49573">MKKNSRKLMFALLLSVMMLFQFAQPSAADGEVNYDFDRIEVVYAADFAVYPQYAAADHWLTALAGGTDKPVQILYGIVHLFTGERYIEEQFIGMSGEGGSERFLSNSISNEFNELNMRLKQSSIQFWSGKKLDDATVVKDFNQPIKSVTLVQSFDQQGILTGYQLNAAPLYLMNNPPASDFFVSSYSSNPTTMVQSGELNGVEVETQPEKPNLEESQDLLREEVSILSASASSGSPSTSQRIQQADTLKGLGLFMGTNYGYQLGEPITRAQGTVMLLRLSGEEDDATGVQLKSSFTDVKSSHWAAKSIAYAVNKGYVKGIGNGAFAPDRLMTGKEFLTLINRLLGYPGATTSTAEELSHTNGLLAADAASRLANAKPFLRGDMVEVVYAALQTKPAGMSKTLLQSLVEDKGSISAELATASGLYVKPNSPAYYIPKPGSDPMDSIEQAIRQKLNNK</sequence>
<accession>A0ABQ6GKB6</accession>
<evidence type="ECO:0000259" key="2">
    <source>
        <dbReference type="PROSITE" id="PS51272"/>
    </source>
</evidence>
<dbReference type="Pfam" id="PF00395">
    <property type="entry name" value="SLH"/>
    <property type="match status" value="1"/>
</dbReference>
<dbReference type="InterPro" id="IPR001119">
    <property type="entry name" value="SLH_dom"/>
</dbReference>
<proteinExistence type="predicted"/>